<dbReference type="EMBL" id="AVOT02001779">
    <property type="protein sequence ID" value="MBW0468128.1"/>
    <property type="molecule type" value="Genomic_DNA"/>
</dbReference>
<gene>
    <name evidence="1" type="ORF">O181_007843</name>
</gene>
<organism evidence="1 2">
    <name type="scientific">Austropuccinia psidii MF-1</name>
    <dbReference type="NCBI Taxonomy" id="1389203"/>
    <lineage>
        <taxon>Eukaryota</taxon>
        <taxon>Fungi</taxon>
        <taxon>Dikarya</taxon>
        <taxon>Basidiomycota</taxon>
        <taxon>Pucciniomycotina</taxon>
        <taxon>Pucciniomycetes</taxon>
        <taxon>Pucciniales</taxon>
        <taxon>Sphaerophragmiaceae</taxon>
        <taxon>Austropuccinia</taxon>
    </lineage>
</organism>
<comment type="caution">
    <text evidence="1">The sequence shown here is derived from an EMBL/GenBank/DDBJ whole genome shotgun (WGS) entry which is preliminary data.</text>
</comment>
<dbReference type="OrthoDB" id="2507422at2759"/>
<dbReference type="Proteomes" id="UP000765509">
    <property type="component" value="Unassembled WGS sequence"/>
</dbReference>
<protein>
    <submittedName>
        <fullName evidence="1">Uncharacterized protein</fullName>
    </submittedName>
</protein>
<sequence>MTVCIGNSQQPLIIESGAHFSTVAREYLEKKFSNWEKNLVPTKAKNFKSNSGKMGPIGTIIKEMIIAHRKGNIRLNPEFIVLEDSQIQSFLLEKDYQRMYGIDIYNGLSQHIIIGTNKEKKFSLDIYQLSNQDPLEKLLSEFKEEQYSANLTSEKT</sequence>
<evidence type="ECO:0000313" key="1">
    <source>
        <dbReference type="EMBL" id="MBW0468128.1"/>
    </source>
</evidence>
<accession>A0A9Q3GHZ7</accession>
<reference evidence="1" key="1">
    <citation type="submission" date="2021-03" db="EMBL/GenBank/DDBJ databases">
        <title>Draft genome sequence of rust myrtle Austropuccinia psidii MF-1, a brazilian biotype.</title>
        <authorList>
            <person name="Quecine M.C."/>
            <person name="Pachon D.M.R."/>
            <person name="Bonatelli M.L."/>
            <person name="Correr F.H."/>
            <person name="Franceschini L.M."/>
            <person name="Leite T.F."/>
            <person name="Margarido G.R.A."/>
            <person name="Almeida C.A."/>
            <person name="Ferrarezi J.A."/>
            <person name="Labate C.A."/>
        </authorList>
    </citation>
    <scope>NUCLEOTIDE SEQUENCE</scope>
    <source>
        <strain evidence="1">MF-1</strain>
    </source>
</reference>
<keyword evidence="2" id="KW-1185">Reference proteome</keyword>
<evidence type="ECO:0000313" key="2">
    <source>
        <dbReference type="Proteomes" id="UP000765509"/>
    </source>
</evidence>
<name>A0A9Q3GHZ7_9BASI</name>
<proteinExistence type="predicted"/>
<dbReference type="AlphaFoldDB" id="A0A9Q3GHZ7"/>